<dbReference type="EMBL" id="GGFL01013582">
    <property type="protein sequence ID" value="MBW77760.1"/>
    <property type="molecule type" value="Transcribed_RNA"/>
</dbReference>
<protein>
    <submittedName>
        <fullName evidence="2">Putative secreted protein</fullName>
    </submittedName>
</protein>
<name>A0A2M4DJM8_ANODA</name>
<evidence type="ECO:0000256" key="1">
    <source>
        <dbReference type="SAM" id="SignalP"/>
    </source>
</evidence>
<organism evidence="2">
    <name type="scientific">Anopheles darlingi</name>
    <name type="common">Mosquito</name>
    <dbReference type="NCBI Taxonomy" id="43151"/>
    <lineage>
        <taxon>Eukaryota</taxon>
        <taxon>Metazoa</taxon>
        <taxon>Ecdysozoa</taxon>
        <taxon>Arthropoda</taxon>
        <taxon>Hexapoda</taxon>
        <taxon>Insecta</taxon>
        <taxon>Pterygota</taxon>
        <taxon>Neoptera</taxon>
        <taxon>Endopterygota</taxon>
        <taxon>Diptera</taxon>
        <taxon>Nematocera</taxon>
        <taxon>Culicoidea</taxon>
        <taxon>Culicidae</taxon>
        <taxon>Anophelinae</taxon>
        <taxon>Anopheles</taxon>
    </lineage>
</organism>
<evidence type="ECO:0000313" key="2">
    <source>
        <dbReference type="EMBL" id="MBW77760.1"/>
    </source>
</evidence>
<proteinExistence type="predicted"/>
<sequence>MISGRVIAVFSSSVCCLHLIKCFAVSVRVRNEAIVIVADTGKRLKPSSALEIKVKPGKSTSTAGCLVRHNHTYYVLCCALVYFQPV</sequence>
<keyword evidence="1" id="KW-0732">Signal</keyword>
<accession>A0A2M4DJM8</accession>
<reference evidence="2" key="1">
    <citation type="submission" date="2018-01" db="EMBL/GenBank/DDBJ databases">
        <title>An insight into the sialome of Amazonian anophelines.</title>
        <authorList>
            <person name="Ribeiro J.M."/>
            <person name="Scarpassa V."/>
            <person name="Calvo E."/>
        </authorList>
    </citation>
    <scope>NUCLEOTIDE SEQUENCE</scope>
</reference>
<dbReference type="AlphaFoldDB" id="A0A2M4DJM8"/>
<feature type="chain" id="PRO_5014636904" evidence="1">
    <location>
        <begin position="25"/>
        <end position="86"/>
    </location>
</feature>
<feature type="signal peptide" evidence="1">
    <location>
        <begin position="1"/>
        <end position="24"/>
    </location>
</feature>